<dbReference type="Gene3D" id="3.30.43.10">
    <property type="entry name" value="Uridine Diphospho-n-acetylenolpyruvylglucosamine Reductase, domain 2"/>
    <property type="match status" value="1"/>
</dbReference>
<reference evidence="1" key="1">
    <citation type="submission" date="2019-05" db="EMBL/GenBank/DDBJ databases">
        <authorList>
            <consortium name="Pathogen Informatics"/>
        </authorList>
    </citation>
    <scope>NUCLEOTIDE SEQUENCE [LARGE SCALE GENOMIC DNA]</scope>
    <source>
        <strain evidence="1">NCTC12965</strain>
    </source>
</reference>
<dbReference type="GO" id="GO:0008720">
    <property type="term" value="F:D-lactate dehydrogenase (NAD+) activity"/>
    <property type="evidence" value="ECO:0007669"/>
    <property type="project" value="UniProtKB-EC"/>
</dbReference>
<dbReference type="EC" id="1.1.1.28" evidence="1"/>
<keyword evidence="1" id="KW-0560">Oxidoreductase</keyword>
<dbReference type="InterPro" id="IPR036318">
    <property type="entry name" value="FAD-bd_PCMH-like_sf"/>
</dbReference>
<name>A0A4U9W244_SERFO</name>
<gene>
    <name evidence="1" type="primary">dld_4</name>
    <name evidence="1" type="ORF">NCTC12965_06391</name>
</gene>
<dbReference type="AlphaFoldDB" id="A0A4U9W244"/>
<accession>A0A4U9W244</accession>
<dbReference type="InterPro" id="IPR016167">
    <property type="entry name" value="FAD-bd_PCMH_sub1"/>
</dbReference>
<protein>
    <submittedName>
        <fullName evidence="1">D-lactate dehydrogenase</fullName>
        <ecNumber evidence="1">1.1.1.28</ecNumber>
    </submittedName>
</protein>
<sequence length="64" mass="6898">MTQAFITQLKNIVGNAQVLTGERSTERYRKGFRSGGGKALAVVFLPVCCNCGRSCKPASPPIRL</sequence>
<evidence type="ECO:0000313" key="1">
    <source>
        <dbReference type="EMBL" id="VTR52554.1"/>
    </source>
</evidence>
<dbReference type="EMBL" id="CABEEZ010000126">
    <property type="protein sequence ID" value="VTR52554.1"/>
    <property type="molecule type" value="Genomic_DNA"/>
</dbReference>
<dbReference type="SUPFAM" id="SSF56176">
    <property type="entry name" value="FAD-binding/transporter-associated domain-like"/>
    <property type="match status" value="1"/>
</dbReference>
<proteinExistence type="predicted"/>
<dbReference type="GO" id="GO:0050660">
    <property type="term" value="F:flavin adenine dinucleotide binding"/>
    <property type="evidence" value="ECO:0007669"/>
    <property type="project" value="InterPro"/>
</dbReference>
<organism evidence="1">
    <name type="scientific">Serratia fonticola</name>
    <dbReference type="NCBI Taxonomy" id="47917"/>
    <lineage>
        <taxon>Bacteria</taxon>
        <taxon>Pseudomonadati</taxon>
        <taxon>Pseudomonadota</taxon>
        <taxon>Gammaproteobacteria</taxon>
        <taxon>Enterobacterales</taxon>
        <taxon>Yersiniaceae</taxon>
        <taxon>Serratia</taxon>
    </lineage>
</organism>